<dbReference type="AlphaFoldDB" id="A0A6C0CSY7"/>
<reference evidence="1" key="1">
    <citation type="journal article" date="2020" name="Nature">
        <title>Giant virus diversity and host interactions through global metagenomics.</title>
        <authorList>
            <person name="Schulz F."/>
            <person name="Roux S."/>
            <person name="Paez-Espino D."/>
            <person name="Jungbluth S."/>
            <person name="Walsh D.A."/>
            <person name="Denef V.J."/>
            <person name="McMahon K.D."/>
            <person name="Konstantinidis K.T."/>
            <person name="Eloe-Fadrosh E.A."/>
            <person name="Kyrpides N.C."/>
            <person name="Woyke T."/>
        </authorList>
    </citation>
    <scope>NUCLEOTIDE SEQUENCE</scope>
    <source>
        <strain evidence="1">GVMAG-M-3300021964-36</strain>
    </source>
</reference>
<evidence type="ECO:0000313" key="1">
    <source>
        <dbReference type="EMBL" id="QHT07658.1"/>
    </source>
</evidence>
<dbReference type="EMBL" id="MN739484">
    <property type="protein sequence ID" value="QHT07658.1"/>
    <property type="molecule type" value="Genomic_DNA"/>
</dbReference>
<accession>A0A6C0CSY7</accession>
<sequence>MEVMILLAIMCCVLLLLIMITQLHKKELKECFNEQARFSKKLLDLEEQEDEEVEIDEQEPIYKTTTSCQCEIPDRTVFKVDEIKPDKTNKAQFLDDVQMNRAEVSGTLTINETPFATFDATNNKLIIG</sequence>
<name>A0A6C0CSY7_9ZZZZ</name>
<organism evidence="1">
    <name type="scientific">viral metagenome</name>
    <dbReference type="NCBI Taxonomy" id="1070528"/>
    <lineage>
        <taxon>unclassified sequences</taxon>
        <taxon>metagenomes</taxon>
        <taxon>organismal metagenomes</taxon>
    </lineage>
</organism>
<protein>
    <submittedName>
        <fullName evidence="1">Uncharacterized protein</fullName>
    </submittedName>
</protein>
<proteinExistence type="predicted"/>